<name>A0A5B7CHV0_PORTR</name>
<organism evidence="1 2">
    <name type="scientific">Portunus trituberculatus</name>
    <name type="common">Swimming crab</name>
    <name type="synonym">Neptunus trituberculatus</name>
    <dbReference type="NCBI Taxonomy" id="210409"/>
    <lineage>
        <taxon>Eukaryota</taxon>
        <taxon>Metazoa</taxon>
        <taxon>Ecdysozoa</taxon>
        <taxon>Arthropoda</taxon>
        <taxon>Crustacea</taxon>
        <taxon>Multicrustacea</taxon>
        <taxon>Malacostraca</taxon>
        <taxon>Eumalacostraca</taxon>
        <taxon>Eucarida</taxon>
        <taxon>Decapoda</taxon>
        <taxon>Pleocyemata</taxon>
        <taxon>Brachyura</taxon>
        <taxon>Eubrachyura</taxon>
        <taxon>Portunoidea</taxon>
        <taxon>Portunidae</taxon>
        <taxon>Portuninae</taxon>
        <taxon>Portunus</taxon>
    </lineage>
</organism>
<evidence type="ECO:0000313" key="1">
    <source>
        <dbReference type="EMBL" id="MPC09097.1"/>
    </source>
</evidence>
<reference evidence="1 2" key="1">
    <citation type="submission" date="2019-05" db="EMBL/GenBank/DDBJ databases">
        <title>Another draft genome of Portunus trituberculatus and its Hox gene families provides insights of decapod evolution.</title>
        <authorList>
            <person name="Jeong J.-H."/>
            <person name="Song I."/>
            <person name="Kim S."/>
            <person name="Choi T."/>
            <person name="Kim D."/>
            <person name="Ryu S."/>
            <person name="Kim W."/>
        </authorList>
    </citation>
    <scope>NUCLEOTIDE SEQUENCE [LARGE SCALE GENOMIC DNA]</scope>
    <source>
        <tissue evidence="1">Muscle</tissue>
    </source>
</reference>
<dbReference type="AlphaFoldDB" id="A0A5B7CHV0"/>
<proteinExistence type="predicted"/>
<sequence>MVVVVGVYISGGEVVMARGLGKEWRCRSGEGMLMYGAWNISLPPSLPPSFQLMRHPENPHPAQHILQLMRTSAEETRLLYGPECLAQSFSLAPDS</sequence>
<evidence type="ECO:0000313" key="2">
    <source>
        <dbReference type="Proteomes" id="UP000324222"/>
    </source>
</evidence>
<dbReference type="Proteomes" id="UP000324222">
    <property type="component" value="Unassembled WGS sequence"/>
</dbReference>
<accession>A0A5B7CHV0</accession>
<dbReference type="EMBL" id="VSRR010000055">
    <property type="protein sequence ID" value="MPC09097.1"/>
    <property type="molecule type" value="Genomic_DNA"/>
</dbReference>
<comment type="caution">
    <text evidence="1">The sequence shown here is derived from an EMBL/GenBank/DDBJ whole genome shotgun (WGS) entry which is preliminary data.</text>
</comment>
<gene>
    <name evidence="1" type="ORF">E2C01_001700</name>
</gene>
<protein>
    <submittedName>
        <fullName evidence="1">Uncharacterized protein</fullName>
    </submittedName>
</protein>
<keyword evidence="2" id="KW-1185">Reference proteome</keyword>